<dbReference type="AlphaFoldDB" id="A0A6H1ZUR6"/>
<evidence type="ECO:0000313" key="2">
    <source>
        <dbReference type="EMBL" id="QJA88575.1"/>
    </source>
</evidence>
<protein>
    <submittedName>
        <fullName evidence="1">Uncharacterized protein</fullName>
    </submittedName>
</protein>
<name>A0A6H1ZUR6_9ZZZZ</name>
<dbReference type="EMBL" id="MT144231">
    <property type="protein sequence ID" value="QJA51015.1"/>
    <property type="molecule type" value="Genomic_DNA"/>
</dbReference>
<organism evidence="1">
    <name type="scientific">viral metagenome</name>
    <dbReference type="NCBI Taxonomy" id="1070528"/>
    <lineage>
        <taxon>unclassified sequences</taxon>
        <taxon>metagenomes</taxon>
        <taxon>organismal metagenomes</taxon>
    </lineage>
</organism>
<gene>
    <name evidence="2" type="ORF">MM415B02734_0005</name>
    <name evidence="1" type="ORF">TM448A01949_0011</name>
</gene>
<dbReference type="EMBL" id="MT142789">
    <property type="protein sequence ID" value="QJA88575.1"/>
    <property type="molecule type" value="Genomic_DNA"/>
</dbReference>
<evidence type="ECO:0000313" key="1">
    <source>
        <dbReference type="EMBL" id="QJA51015.1"/>
    </source>
</evidence>
<proteinExistence type="predicted"/>
<reference evidence="1" key="1">
    <citation type="submission" date="2020-03" db="EMBL/GenBank/DDBJ databases">
        <title>The deep terrestrial virosphere.</title>
        <authorList>
            <person name="Holmfeldt K."/>
            <person name="Nilsson E."/>
            <person name="Simone D."/>
            <person name="Lopez-Fernandez M."/>
            <person name="Wu X."/>
            <person name="de Brujin I."/>
            <person name="Lundin D."/>
            <person name="Andersson A."/>
            <person name="Bertilsson S."/>
            <person name="Dopson M."/>
        </authorList>
    </citation>
    <scope>NUCLEOTIDE SEQUENCE</scope>
    <source>
        <strain evidence="2">MM415B02734</strain>
        <strain evidence="1">TM448A01949</strain>
    </source>
</reference>
<accession>A0A6H1ZUR6</accession>
<sequence length="243" mass="25241">MSNQFKFNFAQGLYETSSTQKEELGTLRFTGDGRKFRYALNGDTALAVGAMTISPAAVANHINCSVVAAAVGDTSVSLTAGGTAVTLDQYKDGYLQINDGTGEGYSYGIDSNTACGTTGTTILKLKRPVAVALVASATSEASLIKSPYAGIVVATTTQAAIPAGIPPVVVTAAYYYWSQTAGLAICQVDGTPAVGTRLILSDAVGGNLEAENTTLDIDEPVVGWLYYTIGVDLEYKPVILSID</sequence>